<evidence type="ECO:0000256" key="6">
    <source>
        <dbReference type="PROSITE-ProRule" id="PRU01248"/>
    </source>
</evidence>
<keyword evidence="7" id="KW-0812">Transmembrane</keyword>
<evidence type="ECO:0000256" key="4">
    <source>
        <dbReference type="ARBA" id="ARBA00023125"/>
    </source>
</evidence>
<dbReference type="RefSeq" id="WP_002573227.1">
    <property type="nucleotide sequence ID" value="NZ_KB851156.1"/>
</dbReference>
<name>R0ARB8_9FIRM</name>
<comment type="function">
    <text evidence="1">Site-specific tyrosine recombinase, which acts by catalyzing the cutting and rejoining of the recombining DNA molecules.</text>
</comment>
<keyword evidence="5" id="KW-0233">DNA recombination</keyword>
<dbReference type="GO" id="GO:0003677">
    <property type="term" value="F:DNA binding"/>
    <property type="evidence" value="ECO:0007669"/>
    <property type="project" value="UniProtKB-UniRule"/>
</dbReference>
<dbReference type="InterPro" id="IPR010998">
    <property type="entry name" value="Integrase_recombinase_N"/>
</dbReference>
<dbReference type="PANTHER" id="PTHR30349">
    <property type="entry name" value="PHAGE INTEGRASE-RELATED"/>
    <property type="match status" value="1"/>
</dbReference>
<dbReference type="InterPro" id="IPR004107">
    <property type="entry name" value="Integrase_SAM-like_N"/>
</dbReference>
<dbReference type="SUPFAM" id="SSF56349">
    <property type="entry name" value="DNA breaking-rejoining enzymes"/>
    <property type="match status" value="1"/>
</dbReference>
<keyword evidence="7" id="KW-1133">Transmembrane helix</keyword>
<evidence type="ECO:0000313" key="10">
    <source>
        <dbReference type="EMBL" id="ENZ34612.1"/>
    </source>
</evidence>
<dbReference type="InterPro" id="IPR011010">
    <property type="entry name" value="DNA_brk_join_enz"/>
</dbReference>
<evidence type="ECO:0000259" key="8">
    <source>
        <dbReference type="PROSITE" id="PS51898"/>
    </source>
</evidence>
<organism evidence="10 11">
    <name type="scientific">Enterocloster bolteae 90B8</name>
    <dbReference type="NCBI Taxonomy" id="997897"/>
    <lineage>
        <taxon>Bacteria</taxon>
        <taxon>Bacillati</taxon>
        <taxon>Bacillota</taxon>
        <taxon>Clostridia</taxon>
        <taxon>Lachnospirales</taxon>
        <taxon>Lachnospiraceae</taxon>
        <taxon>Enterocloster</taxon>
    </lineage>
</organism>
<evidence type="ECO:0000256" key="7">
    <source>
        <dbReference type="SAM" id="Phobius"/>
    </source>
</evidence>
<protein>
    <recommendedName>
        <fullName evidence="12">Tyr recombinase domain-containing protein</fullName>
    </recommendedName>
</protein>
<evidence type="ECO:0000256" key="2">
    <source>
        <dbReference type="ARBA" id="ARBA00008857"/>
    </source>
</evidence>
<dbReference type="AlphaFoldDB" id="R0ARB8"/>
<keyword evidence="3" id="KW-0229">DNA integration</keyword>
<gene>
    <name evidence="10" type="ORF">HMPREF1097_03999</name>
</gene>
<keyword evidence="7" id="KW-0472">Membrane</keyword>
<dbReference type="EMBL" id="AGYG01000028">
    <property type="protein sequence ID" value="ENZ34612.1"/>
    <property type="molecule type" value="Genomic_DNA"/>
</dbReference>
<feature type="domain" description="Core-binding (CB)" evidence="9">
    <location>
        <begin position="69"/>
        <end position="160"/>
    </location>
</feature>
<comment type="caution">
    <text evidence="10">The sequence shown here is derived from an EMBL/GenBank/DDBJ whole genome shotgun (WGS) entry which is preliminary data.</text>
</comment>
<comment type="similarity">
    <text evidence="2">Belongs to the 'phage' integrase family.</text>
</comment>
<dbReference type="GO" id="GO:0015074">
    <property type="term" value="P:DNA integration"/>
    <property type="evidence" value="ECO:0007669"/>
    <property type="project" value="UniProtKB-KW"/>
</dbReference>
<dbReference type="PANTHER" id="PTHR30349:SF64">
    <property type="entry name" value="PROPHAGE INTEGRASE INTD-RELATED"/>
    <property type="match status" value="1"/>
</dbReference>
<sequence>MASVRKKNNGYEVTVSDGYDSNGKKVTVSRTFIPEPNWNEKRVQKELEKFKVELENRVKHGDNVKADKITIEKLSADFLTDMKPPELSHTTYESYKKIIEQRIIPHIGQERITRVNGHTAKMFEDAVRSEGRLDKRKGPISEQTIKRMTLVLSAMLSYAVSLGWLSMNPLIFSGKQRRKQNKKKEYEVAYLSIEQVKKFLWILDNPVKIRRKAHVSKRGNKAIETKEYYQHWQLDTKWRFFFYLSLFTGDRRGENISLTWDNIDFEKCTVNISKSTAKTEDGVLLKDTKTHASRVTVVPPFVMQVGKELLAEQKRICLSLGDKWKGHRGRSFNKNFVFTSWDGSQMHLDSPRREFKRLIRIYNENVSTSEEDRLPEAATLHSLRHTTASILISNNMDPQSVAGILGHAKSTTTLNIYSYFFKSKNQEAANIMENVLLNPTEKTSIVG</sequence>
<dbReference type="Gene3D" id="1.10.150.130">
    <property type="match status" value="1"/>
</dbReference>
<dbReference type="GO" id="GO:0006310">
    <property type="term" value="P:DNA recombination"/>
    <property type="evidence" value="ECO:0007669"/>
    <property type="project" value="UniProtKB-KW"/>
</dbReference>
<keyword evidence="4 6" id="KW-0238">DNA-binding</keyword>
<dbReference type="PROSITE" id="PS51900">
    <property type="entry name" value="CB"/>
    <property type="match status" value="1"/>
</dbReference>
<evidence type="ECO:0000256" key="1">
    <source>
        <dbReference type="ARBA" id="ARBA00003283"/>
    </source>
</evidence>
<dbReference type="HOGENOM" id="CLU_027562_17_1_9"/>
<dbReference type="InterPro" id="IPR013762">
    <property type="entry name" value="Integrase-like_cat_sf"/>
</dbReference>
<accession>R0ARB8</accession>
<evidence type="ECO:0008006" key="12">
    <source>
        <dbReference type="Google" id="ProtNLM"/>
    </source>
</evidence>
<dbReference type="InterPro" id="IPR002104">
    <property type="entry name" value="Integrase_catalytic"/>
</dbReference>
<dbReference type="Gene3D" id="1.10.443.10">
    <property type="entry name" value="Intergrase catalytic core"/>
    <property type="match status" value="1"/>
</dbReference>
<dbReference type="Proteomes" id="UP000013041">
    <property type="component" value="Unassembled WGS sequence"/>
</dbReference>
<dbReference type="Pfam" id="PF00589">
    <property type="entry name" value="Phage_integrase"/>
    <property type="match status" value="1"/>
</dbReference>
<feature type="transmembrane region" description="Helical" evidence="7">
    <location>
        <begin position="150"/>
        <end position="172"/>
    </location>
</feature>
<proteinExistence type="inferred from homology"/>
<evidence type="ECO:0000259" key="9">
    <source>
        <dbReference type="PROSITE" id="PS51900"/>
    </source>
</evidence>
<feature type="domain" description="Tyr recombinase" evidence="8">
    <location>
        <begin position="218"/>
        <end position="430"/>
    </location>
</feature>
<dbReference type="PROSITE" id="PS51898">
    <property type="entry name" value="TYR_RECOMBINASE"/>
    <property type="match status" value="1"/>
</dbReference>
<evidence type="ECO:0000313" key="11">
    <source>
        <dbReference type="Proteomes" id="UP000013041"/>
    </source>
</evidence>
<dbReference type="InterPro" id="IPR050090">
    <property type="entry name" value="Tyrosine_recombinase_XerCD"/>
</dbReference>
<dbReference type="Pfam" id="PF14659">
    <property type="entry name" value="Phage_int_SAM_3"/>
    <property type="match status" value="1"/>
</dbReference>
<dbReference type="CDD" id="cd01189">
    <property type="entry name" value="INT_ICEBs1_C_like"/>
    <property type="match status" value="1"/>
</dbReference>
<evidence type="ECO:0000256" key="3">
    <source>
        <dbReference type="ARBA" id="ARBA00022908"/>
    </source>
</evidence>
<dbReference type="PATRIC" id="fig|997897.5.peg.4206"/>
<reference evidence="10 11" key="1">
    <citation type="submission" date="2013-01" db="EMBL/GenBank/DDBJ databases">
        <title>The Genome Sequence of Clostridium bolteae 90B8.</title>
        <authorList>
            <consortium name="The Broad Institute Genome Sequencing Platform"/>
            <person name="Earl A."/>
            <person name="Ward D."/>
            <person name="Feldgarden M."/>
            <person name="Gevers D."/>
            <person name="Courvalin P."/>
            <person name="Lambert T."/>
            <person name="Walker B."/>
            <person name="Young S.K."/>
            <person name="Zeng Q."/>
            <person name="Gargeya S."/>
            <person name="Fitzgerald M."/>
            <person name="Haas B."/>
            <person name="Abouelleil A."/>
            <person name="Alvarado L."/>
            <person name="Arachchi H.M."/>
            <person name="Berlin A.M."/>
            <person name="Chapman S.B."/>
            <person name="Dewar J."/>
            <person name="Goldberg J."/>
            <person name="Griggs A."/>
            <person name="Gujja S."/>
            <person name="Hansen M."/>
            <person name="Howarth C."/>
            <person name="Imamovic A."/>
            <person name="Larimer J."/>
            <person name="McCowan C."/>
            <person name="Murphy C."/>
            <person name="Neiman D."/>
            <person name="Pearson M."/>
            <person name="Priest M."/>
            <person name="Roberts A."/>
            <person name="Saif S."/>
            <person name="Shea T."/>
            <person name="Sisk P."/>
            <person name="Sykes S."/>
            <person name="Wortman J."/>
            <person name="Nusbaum C."/>
            <person name="Birren B."/>
        </authorList>
    </citation>
    <scope>NUCLEOTIDE SEQUENCE [LARGE SCALE GENOMIC DNA]</scope>
    <source>
        <strain evidence="10 11">90B8</strain>
    </source>
</reference>
<evidence type="ECO:0000256" key="5">
    <source>
        <dbReference type="ARBA" id="ARBA00023172"/>
    </source>
</evidence>
<dbReference type="InterPro" id="IPR044068">
    <property type="entry name" value="CB"/>
</dbReference>